<proteinExistence type="predicted"/>
<sequence>MDELPEAGEVARLRSPAQVEALLARTDVASAPVEWWEVLLSVCNTGLVSTESGAADGREWGAAFVRALDRARETGALKPEQTLPRKLTAQAAILHYFGASAEDPVRDPERMFAGFLDDIGVSRDALLRERDELRAKLAARPGDPALLPEAVRMSRLKDALGSLGTIAGHIADPSLRREAEEWSALAARPA</sequence>
<comment type="caution">
    <text evidence="1">The sequence shown here is derived from an EMBL/GenBank/DDBJ whole genome shotgun (WGS) entry which is preliminary data.</text>
</comment>
<dbReference type="Proteomes" id="UP001589627">
    <property type="component" value="Unassembled WGS sequence"/>
</dbReference>
<dbReference type="EMBL" id="JBHLZP010000138">
    <property type="protein sequence ID" value="MFB9834435.1"/>
    <property type="molecule type" value="Genomic_DNA"/>
</dbReference>
<organism evidence="1 2">
    <name type="scientific">Actinoallomurus acaciae</name>
    <dbReference type="NCBI Taxonomy" id="502577"/>
    <lineage>
        <taxon>Bacteria</taxon>
        <taxon>Bacillati</taxon>
        <taxon>Actinomycetota</taxon>
        <taxon>Actinomycetes</taxon>
        <taxon>Streptosporangiales</taxon>
        <taxon>Thermomonosporaceae</taxon>
        <taxon>Actinoallomurus</taxon>
    </lineage>
</organism>
<name>A0ABV5YHA5_9ACTN</name>
<evidence type="ECO:0000313" key="2">
    <source>
        <dbReference type="Proteomes" id="UP001589627"/>
    </source>
</evidence>
<keyword evidence="2" id="KW-1185">Reference proteome</keyword>
<reference evidence="1 2" key="1">
    <citation type="submission" date="2024-09" db="EMBL/GenBank/DDBJ databases">
        <authorList>
            <person name="Sun Q."/>
            <person name="Mori K."/>
        </authorList>
    </citation>
    <scope>NUCLEOTIDE SEQUENCE [LARGE SCALE GENOMIC DNA]</scope>
    <source>
        <strain evidence="1 2">TBRC 0563</strain>
    </source>
</reference>
<evidence type="ECO:0000313" key="1">
    <source>
        <dbReference type="EMBL" id="MFB9834435.1"/>
    </source>
</evidence>
<accession>A0ABV5YHA5</accession>
<gene>
    <name evidence="1" type="ORF">ACFFNX_19830</name>
</gene>
<dbReference type="RefSeq" id="WP_378204031.1">
    <property type="nucleotide sequence ID" value="NZ_JBHLZP010000138.1"/>
</dbReference>
<protein>
    <submittedName>
        <fullName evidence="1">Uncharacterized protein</fullName>
    </submittedName>
</protein>